<dbReference type="GO" id="GO:0030139">
    <property type="term" value="C:endocytic vesicle"/>
    <property type="evidence" value="ECO:0007669"/>
    <property type="project" value="TreeGrafter"/>
</dbReference>
<feature type="domain" description="VPS9" evidence="7">
    <location>
        <begin position="247"/>
        <end position="390"/>
    </location>
</feature>
<dbReference type="Gene3D" id="1.10.246.120">
    <property type="match status" value="1"/>
</dbReference>
<dbReference type="GO" id="GO:0031267">
    <property type="term" value="F:small GTPase binding"/>
    <property type="evidence" value="ECO:0007669"/>
    <property type="project" value="TreeGrafter"/>
</dbReference>
<evidence type="ECO:0000256" key="3">
    <source>
        <dbReference type="ARBA" id="ARBA00022833"/>
    </source>
</evidence>
<feature type="compositionally biased region" description="Gly residues" evidence="5">
    <location>
        <begin position="726"/>
        <end position="736"/>
    </location>
</feature>
<feature type="domain" description="A20-type" evidence="6">
    <location>
        <begin position="10"/>
        <end position="44"/>
    </location>
</feature>
<keyword evidence="1" id="KW-0479">Metal-binding</keyword>
<keyword evidence="3" id="KW-0862">Zinc</keyword>
<reference evidence="8" key="1">
    <citation type="journal article" date="2014" name="Insect Biochem. Mol. Biol.">
        <title>An insight into the sialome of the frog biting fly, Corethrella appendiculata.</title>
        <authorList>
            <person name="Ribeiro J.M.C."/>
            <person name="Chagas A.C."/>
            <person name="Pham V.M."/>
            <person name="Lounibos L.P."/>
            <person name="Calvo E."/>
        </authorList>
    </citation>
    <scope>NUCLEOTIDE SEQUENCE</scope>
    <source>
        <tissue evidence="8">Salivary glands</tissue>
    </source>
</reference>
<dbReference type="SMART" id="SM00259">
    <property type="entry name" value="ZnF_A20"/>
    <property type="match status" value="1"/>
</dbReference>
<dbReference type="PROSITE" id="PS51205">
    <property type="entry name" value="VPS9"/>
    <property type="match status" value="1"/>
</dbReference>
<dbReference type="PANTHER" id="PTHR23101:SF122">
    <property type="entry name" value="RABAPTIN-5-ASSOCIATED EXCHANGE FACTOR FOR RAB5"/>
    <property type="match status" value="1"/>
</dbReference>
<protein>
    <submittedName>
        <fullName evidence="8">Putative rab guanine nucleotide exchange factor gef 1</fullName>
    </submittedName>
</protein>
<accession>U5EY36</accession>
<dbReference type="GO" id="GO:0008270">
    <property type="term" value="F:zinc ion binding"/>
    <property type="evidence" value="ECO:0007669"/>
    <property type="project" value="UniProtKB-KW"/>
</dbReference>
<dbReference type="Gene3D" id="1.20.1050.80">
    <property type="entry name" value="VPS9 domain"/>
    <property type="match status" value="1"/>
</dbReference>
<dbReference type="SUPFAM" id="SSF57716">
    <property type="entry name" value="Glucocorticoid receptor-like (DNA-binding domain)"/>
    <property type="match status" value="1"/>
</dbReference>
<evidence type="ECO:0000259" key="7">
    <source>
        <dbReference type="PROSITE" id="PS51205"/>
    </source>
</evidence>
<evidence type="ECO:0000256" key="4">
    <source>
        <dbReference type="SAM" id="Coils"/>
    </source>
</evidence>
<dbReference type="SMART" id="SM00167">
    <property type="entry name" value="VPS9"/>
    <property type="match status" value="1"/>
</dbReference>
<dbReference type="GO" id="GO:0005085">
    <property type="term" value="F:guanyl-nucleotide exchange factor activity"/>
    <property type="evidence" value="ECO:0007669"/>
    <property type="project" value="InterPro"/>
</dbReference>
<evidence type="ECO:0000256" key="1">
    <source>
        <dbReference type="ARBA" id="ARBA00022723"/>
    </source>
</evidence>
<dbReference type="Pfam" id="PF01754">
    <property type="entry name" value="zf-A20"/>
    <property type="match status" value="1"/>
</dbReference>
<feature type="compositionally biased region" description="Basic and acidic residues" evidence="5">
    <location>
        <begin position="746"/>
        <end position="758"/>
    </location>
</feature>
<dbReference type="EMBL" id="GANO01000556">
    <property type="protein sequence ID" value="JAB59315.1"/>
    <property type="molecule type" value="mRNA"/>
</dbReference>
<dbReference type="InterPro" id="IPR003123">
    <property type="entry name" value="VPS9"/>
</dbReference>
<feature type="region of interest" description="Disordered" evidence="5">
    <location>
        <begin position="630"/>
        <end position="652"/>
    </location>
</feature>
<dbReference type="GO" id="GO:0016192">
    <property type="term" value="P:vesicle-mediated transport"/>
    <property type="evidence" value="ECO:0007669"/>
    <property type="project" value="InterPro"/>
</dbReference>
<proteinExistence type="evidence at transcript level"/>
<evidence type="ECO:0000256" key="2">
    <source>
        <dbReference type="ARBA" id="ARBA00022771"/>
    </source>
</evidence>
<name>U5EY36_9DIPT</name>
<feature type="region of interest" description="Disordered" evidence="5">
    <location>
        <begin position="726"/>
        <end position="758"/>
    </location>
</feature>
<dbReference type="SUPFAM" id="SSF109993">
    <property type="entry name" value="VPS9 domain"/>
    <property type="match status" value="1"/>
</dbReference>
<dbReference type="Pfam" id="PF18151">
    <property type="entry name" value="DUF5601"/>
    <property type="match status" value="1"/>
</dbReference>
<organism evidence="8">
    <name type="scientific">Corethrella appendiculata</name>
    <dbReference type="NCBI Taxonomy" id="1370023"/>
    <lineage>
        <taxon>Eukaryota</taxon>
        <taxon>Metazoa</taxon>
        <taxon>Ecdysozoa</taxon>
        <taxon>Arthropoda</taxon>
        <taxon>Hexapoda</taxon>
        <taxon>Insecta</taxon>
        <taxon>Pterygota</taxon>
        <taxon>Neoptera</taxon>
        <taxon>Endopterygota</taxon>
        <taxon>Diptera</taxon>
        <taxon>Nematocera</taxon>
        <taxon>Culicoidea</taxon>
        <taxon>Chaoboridae</taxon>
        <taxon>Corethrella</taxon>
    </lineage>
</organism>
<dbReference type="InterPro" id="IPR037191">
    <property type="entry name" value="VPS9_dom_sf"/>
</dbReference>
<keyword evidence="4" id="KW-0175">Coiled coil</keyword>
<dbReference type="InterPro" id="IPR041545">
    <property type="entry name" value="DUF5601"/>
</dbReference>
<dbReference type="Pfam" id="PF02204">
    <property type="entry name" value="VPS9"/>
    <property type="match status" value="1"/>
</dbReference>
<dbReference type="PROSITE" id="PS51036">
    <property type="entry name" value="ZF_A20"/>
    <property type="match status" value="1"/>
</dbReference>
<dbReference type="AlphaFoldDB" id="U5EY36"/>
<evidence type="ECO:0000313" key="8">
    <source>
        <dbReference type="EMBL" id="JAB59315.1"/>
    </source>
</evidence>
<feature type="compositionally biased region" description="Basic and acidic residues" evidence="5">
    <location>
        <begin position="101"/>
        <end position="120"/>
    </location>
</feature>
<keyword evidence="2" id="KW-0863">Zinc-finger</keyword>
<feature type="region of interest" description="Disordered" evidence="5">
    <location>
        <begin position="46"/>
        <end position="131"/>
    </location>
</feature>
<dbReference type="PANTHER" id="PTHR23101">
    <property type="entry name" value="RAB GDP/GTP EXCHANGE FACTOR"/>
    <property type="match status" value="1"/>
</dbReference>
<dbReference type="Gene3D" id="1.20.5.4770">
    <property type="match status" value="1"/>
</dbReference>
<evidence type="ECO:0000256" key="5">
    <source>
        <dbReference type="SAM" id="MobiDB-lite"/>
    </source>
</evidence>
<dbReference type="GO" id="GO:0003677">
    <property type="term" value="F:DNA binding"/>
    <property type="evidence" value="ECO:0007669"/>
    <property type="project" value="InterPro"/>
</dbReference>
<dbReference type="InterPro" id="IPR045046">
    <property type="entry name" value="Vps9-like"/>
</dbReference>
<dbReference type="InterPro" id="IPR002653">
    <property type="entry name" value="Znf_A20"/>
</dbReference>
<dbReference type="GO" id="GO:0005829">
    <property type="term" value="C:cytosol"/>
    <property type="evidence" value="ECO:0007669"/>
    <property type="project" value="TreeGrafter"/>
</dbReference>
<evidence type="ECO:0000259" key="6">
    <source>
        <dbReference type="PROSITE" id="PS51036"/>
    </source>
</evidence>
<feature type="compositionally biased region" description="Polar residues" evidence="5">
    <location>
        <begin position="77"/>
        <end position="96"/>
    </location>
</feature>
<sequence>MFSIKTPRINQKDLKCKNGCGFYGNYQWQGLCSKCFREKTLRERQIKSSSSSRSHHHNHSVGGGGTVTGATLKHEFQNSSSGTTTGHPKISHSQSLRHYPSQHDDRKSSNKKRNILEVFKKSTTPTSTKTDVEKPIKHHVLERSEIEYLEALKALKIEDTAKRELKYFIQMLDNVIRLKATTTSIEEISESVQNGYSKLQEYMNMENSKYFGDLTPEQKEQILDIFEKCIMTKHHKNLFSPPTTNDEEKDSKIQKRIRQLGWINAKHLMCSIDEVNPEVRDLVYTAITELVSMDSFPSPQEKLESIVRCCRHIFTLLKQSVAGPASADEFLPALIFVVLKANPVRLHSNINYITRFSNASRLMSGECGYYFTNLCCAISFIENLTSESLSIPQDEFNSLMSGEKVCNSAWESALMACESMHLITGNMKTMSNLSARNSDLRESIKKLSSDLNLFQNEITRKVDEVLTRTPLVLKPIQTPTRLKKNDIKTATTVTPEAGGGGHFQANLMRAMKQDSLTGAGGKTNENVTQLQLPDNNSNFENLVKNLSDTLAVGGAENNNNLVEKEAVVNTSPFQCISASNSADLLSASPLFDYNTFDTQSLDELATPDEFLRQDFIRGIRNINYDFDFSDNSGENSVAEDTEPSPAQPQQTQKINHDDLNEFDPLATKSATNLALPSAEETAAKTLIDDESPRALLLESPLKPIVADYKGFSMQGFNIPTITCNKGGAGNSSGSGGNATNSNKKIHTYENIDFGKPKK</sequence>
<feature type="coiled-coil region" evidence="4">
    <location>
        <begin position="430"/>
        <end position="457"/>
    </location>
</feature>